<sequence>MIKFFKRLFSKEKTNQVTLPLKETRSLSKVEIEYIISEFTDKQNKLVDDMKKNSVNNADIEFNELITNRITNNLKYRIPFLDIELIYLNNVLRGKKVKSIKYKLFHQVKDSETTEITDMVINQGYSFVPSVGYLKIG</sequence>
<dbReference type="RefSeq" id="WP_069033283.1">
    <property type="nucleotide sequence ID" value="NZ_MDKC01000008.1"/>
</dbReference>
<evidence type="ECO:0000313" key="2">
    <source>
        <dbReference type="Proteomes" id="UP000094580"/>
    </source>
</evidence>
<proteinExistence type="predicted"/>
<protein>
    <submittedName>
        <fullName evidence="1">Uncharacterized protein</fullName>
    </submittedName>
</protein>
<name>A0ABX2ZRQ0_9BACI</name>
<keyword evidence="2" id="KW-1185">Reference proteome</keyword>
<reference evidence="1 2" key="1">
    <citation type="submission" date="2016-07" db="EMBL/GenBank/DDBJ databases">
        <authorList>
            <person name="Townsley L."/>
            <person name="Shank E.A."/>
        </authorList>
    </citation>
    <scope>NUCLEOTIDE SEQUENCE [LARGE SCALE GENOMIC DNA]</scope>
    <source>
        <strain evidence="1 2">CH01</strain>
    </source>
</reference>
<dbReference type="EMBL" id="MDKC01000008">
    <property type="protein sequence ID" value="ODG92423.1"/>
    <property type="molecule type" value="Genomic_DNA"/>
</dbReference>
<accession>A0ABX2ZRQ0</accession>
<gene>
    <name evidence="1" type="ORF">BED47_19645</name>
</gene>
<comment type="caution">
    <text evidence="1">The sequence shown here is derived from an EMBL/GenBank/DDBJ whole genome shotgun (WGS) entry which is preliminary data.</text>
</comment>
<evidence type="ECO:0000313" key="1">
    <source>
        <dbReference type="EMBL" id="ODG92423.1"/>
    </source>
</evidence>
<organism evidence="1 2">
    <name type="scientific">Gottfriedia luciferensis</name>
    <dbReference type="NCBI Taxonomy" id="178774"/>
    <lineage>
        <taxon>Bacteria</taxon>
        <taxon>Bacillati</taxon>
        <taxon>Bacillota</taxon>
        <taxon>Bacilli</taxon>
        <taxon>Bacillales</taxon>
        <taxon>Bacillaceae</taxon>
        <taxon>Gottfriedia</taxon>
    </lineage>
</organism>
<dbReference type="Proteomes" id="UP000094580">
    <property type="component" value="Unassembled WGS sequence"/>
</dbReference>